<sequence length="571" mass="63461">MKAKLFISFAACVAASVLMSSCSNEESTPTNDQLTAFTGGIVTEAPMERVQIGTTEISTVVPGFLTRTSMNRDAIGGEGAFLWEPGDKIYVEDDKNKLQKSKNAVTETAPRTTFLLGGSYTTKGQYDVYYCGTNTNAGAKKVVIAGNQTQEAFNNTKHFGAAGDCGVATATKVTAEGKSGYSFNLKHKAAYLCFLPFMSSQEDRANYKIKSIEITSKETNISGTYDLSQDGLSGTGDAKTITLNVGTDGLVLADQTVNAESIKNSLYVVIAPGNHRLNVKFTVFDKKNNKELTLIKHYKTHAFDANKICDIPVSLGYADFNAGHDDTDGSYELEDTDVAFYYTGHEYYAWDAKENYWSGHEWDVIDDKKDVWQPTINNGANSNYPKDSKDPRYCHDGKTIEPATQNSLFVNELPNVNEMTWYAMKGDAHWDESTRWSVFGRIYRGGIWLKKLSVIAKEQGKSLAELKEKDPEGTDWRTTSNDKEVIATKGKPKNSEIDNYFFLPALGYYELNKLLVFGTSAYYWTSTGDVSTKRYTQAYSLTFYFDEETNEIKLAVGPIQRKYGCVAMPFK</sequence>
<evidence type="ECO:0000256" key="1">
    <source>
        <dbReference type="SAM" id="SignalP"/>
    </source>
</evidence>
<keyword evidence="1" id="KW-0732">Signal</keyword>
<dbReference type="RefSeq" id="WP_004348420.1">
    <property type="nucleotide sequence ID" value="NZ_ADEG01000039.1"/>
</dbReference>
<evidence type="ECO:0000313" key="3">
    <source>
        <dbReference type="Proteomes" id="UP000005283"/>
    </source>
</evidence>
<protein>
    <recommendedName>
        <fullName evidence="4">Fibrobacter succinogene major paralogous domain protein</fullName>
    </recommendedName>
</protein>
<organism evidence="2 3">
    <name type="scientific">Hoylesella buccalis ATCC 35310</name>
    <dbReference type="NCBI Taxonomy" id="679190"/>
    <lineage>
        <taxon>Bacteria</taxon>
        <taxon>Pseudomonadati</taxon>
        <taxon>Bacteroidota</taxon>
        <taxon>Bacteroidia</taxon>
        <taxon>Bacteroidales</taxon>
        <taxon>Prevotellaceae</taxon>
        <taxon>Hoylesella</taxon>
    </lineage>
</organism>
<dbReference type="AlphaFoldDB" id="D1W489"/>
<keyword evidence="3" id="KW-1185">Reference proteome</keyword>
<gene>
    <name evidence="2" type="ORF">HMPREF0650_1284</name>
</gene>
<dbReference type="EMBL" id="ADEG01000039">
    <property type="protein sequence ID" value="EFA92536.1"/>
    <property type="molecule type" value="Genomic_DNA"/>
</dbReference>
<accession>D1W489</accession>
<dbReference type="Proteomes" id="UP000005283">
    <property type="component" value="Unassembled WGS sequence"/>
</dbReference>
<reference evidence="2 3" key="1">
    <citation type="submission" date="2009-12" db="EMBL/GenBank/DDBJ databases">
        <title>Genome Sequence of Prevotella buccalis ATCC 35310.</title>
        <authorList>
            <person name="Durkin A.S."/>
            <person name="Madupu R."/>
            <person name="Torralba M."/>
            <person name="Methe B."/>
            <person name="Sutton G."/>
            <person name="Strausberg R.L."/>
            <person name="Nelson K.E."/>
        </authorList>
    </citation>
    <scope>NUCLEOTIDE SEQUENCE [LARGE SCALE GENOMIC DNA]</scope>
    <source>
        <strain evidence="2 3">ATCC 35310</strain>
    </source>
</reference>
<evidence type="ECO:0008006" key="4">
    <source>
        <dbReference type="Google" id="ProtNLM"/>
    </source>
</evidence>
<name>D1W489_9BACT</name>
<feature type="chain" id="PRO_5003027487" description="Fibrobacter succinogene major paralogous domain protein" evidence="1">
    <location>
        <begin position="26"/>
        <end position="571"/>
    </location>
</feature>
<dbReference type="PROSITE" id="PS51257">
    <property type="entry name" value="PROKAR_LIPOPROTEIN"/>
    <property type="match status" value="1"/>
</dbReference>
<feature type="signal peptide" evidence="1">
    <location>
        <begin position="1"/>
        <end position="25"/>
    </location>
</feature>
<proteinExistence type="predicted"/>
<evidence type="ECO:0000313" key="2">
    <source>
        <dbReference type="EMBL" id="EFA92536.1"/>
    </source>
</evidence>
<comment type="caution">
    <text evidence="2">The sequence shown here is derived from an EMBL/GenBank/DDBJ whole genome shotgun (WGS) entry which is preliminary data.</text>
</comment>